<dbReference type="Gene3D" id="3.60.110.10">
    <property type="entry name" value="Carbon-nitrogen hydrolase"/>
    <property type="match status" value="1"/>
</dbReference>
<evidence type="ECO:0000256" key="4">
    <source>
        <dbReference type="ARBA" id="ARBA00052904"/>
    </source>
</evidence>
<dbReference type="PROSITE" id="PS01227">
    <property type="entry name" value="UPF0012"/>
    <property type="match status" value="1"/>
</dbReference>
<dbReference type="GO" id="GO:0106008">
    <property type="term" value="F:2-oxoglutaramate amidase activity"/>
    <property type="evidence" value="ECO:0007669"/>
    <property type="project" value="TreeGrafter"/>
</dbReference>
<accession>A0A3G8XK26</accession>
<dbReference type="GO" id="GO:0050152">
    <property type="term" value="F:omega-amidase activity"/>
    <property type="evidence" value="ECO:0007669"/>
    <property type="project" value="UniProtKB-EC"/>
</dbReference>
<evidence type="ECO:0000256" key="5">
    <source>
        <dbReference type="ARBA" id="ARBA00072139"/>
    </source>
</evidence>
<dbReference type="NCBIfam" id="NF007757">
    <property type="entry name" value="PRK10438.1"/>
    <property type="match status" value="1"/>
</dbReference>
<dbReference type="CDD" id="cd07575">
    <property type="entry name" value="Xc-1258_like"/>
    <property type="match status" value="1"/>
</dbReference>
<dbReference type="Proteomes" id="UP000270185">
    <property type="component" value="Chromosome"/>
</dbReference>
<dbReference type="PANTHER" id="PTHR47799:SF1">
    <property type="entry name" value="OMEGA-AMIDASE YAFV"/>
    <property type="match status" value="1"/>
</dbReference>
<feature type="domain" description="CN hydrolase" evidence="6">
    <location>
        <begin position="4"/>
        <end position="230"/>
    </location>
</feature>
<dbReference type="SUPFAM" id="SSF56317">
    <property type="entry name" value="Carbon-nitrogen hydrolase"/>
    <property type="match status" value="1"/>
</dbReference>
<evidence type="ECO:0000256" key="3">
    <source>
        <dbReference type="ARBA" id="ARBA00039118"/>
    </source>
</evidence>
<dbReference type="InterPro" id="IPR001110">
    <property type="entry name" value="UPF0012_CS"/>
</dbReference>
<evidence type="ECO:0000256" key="1">
    <source>
        <dbReference type="ARBA" id="ARBA00010613"/>
    </source>
</evidence>
<evidence type="ECO:0000313" key="7">
    <source>
        <dbReference type="EMBL" id="AZI33720.1"/>
    </source>
</evidence>
<dbReference type="EMBL" id="CP034159">
    <property type="protein sequence ID" value="AZI33720.1"/>
    <property type="molecule type" value="Genomic_DNA"/>
</dbReference>
<dbReference type="InterPro" id="IPR052737">
    <property type="entry name" value="Omega-amidase_YafV"/>
</dbReference>
<keyword evidence="8" id="KW-1185">Reference proteome</keyword>
<evidence type="ECO:0000256" key="2">
    <source>
        <dbReference type="ARBA" id="ARBA00022801"/>
    </source>
</evidence>
<dbReference type="Pfam" id="PF00795">
    <property type="entry name" value="CN_hydrolase"/>
    <property type="match status" value="1"/>
</dbReference>
<evidence type="ECO:0000259" key="6">
    <source>
        <dbReference type="PROSITE" id="PS50263"/>
    </source>
</evidence>
<organism evidence="7 8">
    <name type="scientific">Kaistella carnis</name>
    <dbReference type="NCBI Taxonomy" id="1241979"/>
    <lineage>
        <taxon>Bacteria</taxon>
        <taxon>Pseudomonadati</taxon>
        <taxon>Bacteroidota</taxon>
        <taxon>Flavobacteriia</taxon>
        <taxon>Flavobacteriales</taxon>
        <taxon>Weeksellaceae</taxon>
        <taxon>Chryseobacterium group</taxon>
        <taxon>Kaistella</taxon>
    </lineage>
</organism>
<dbReference type="EC" id="3.5.1.3" evidence="3"/>
<proteinExistence type="inferred from homology"/>
<protein>
    <recommendedName>
        <fullName evidence="5">Omega-amidase YafV</fullName>
        <ecNumber evidence="3">3.5.1.3</ecNumber>
    </recommendedName>
</protein>
<dbReference type="InterPro" id="IPR036526">
    <property type="entry name" value="C-N_Hydrolase_sf"/>
</dbReference>
<dbReference type="PANTHER" id="PTHR47799">
    <property type="entry name" value="OMEGA-AMIDASE YAFV"/>
    <property type="match status" value="1"/>
</dbReference>
<dbReference type="FunFam" id="3.60.110.10:FF:000004">
    <property type="entry name" value="Carbon-nitrogen hydrolase"/>
    <property type="match status" value="1"/>
</dbReference>
<gene>
    <name evidence="7" type="ORF">EIB73_11215</name>
</gene>
<sequence length="254" mass="29751">MNTLKISGINLDISWKDKDANYHTIQKAAQYISTDILLLPEMFATGFYMKPNEIADENEETLRWMKSLAHERQTAVCGSVAVKENDVFYNRMYFVEPNGTFYSYDKRHLFSYSGEDKTYTPGKEKVIVHYKGWRILLQVCYDLRFPVFTRNNDNYDVILYVANWPKSRIDAWQTLLKARAIENQAYVFGLNRIGIDGNNLEYPESSYCYFADGTEVSTTSENIISAEFTREKLENFREKFPFLSDRDHFSLNLI</sequence>
<comment type="catalytic activity">
    <reaction evidence="4">
        <text>a monoamide of a dicarboxylate + H2O = a dicarboxylate + NH4(+)</text>
        <dbReference type="Rhea" id="RHEA:11716"/>
        <dbReference type="ChEBI" id="CHEBI:15377"/>
        <dbReference type="ChEBI" id="CHEBI:28938"/>
        <dbReference type="ChEBI" id="CHEBI:28965"/>
        <dbReference type="ChEBI" id="CHEBI:77450"/>
        <dbReference type="EC" id="3.5.1.3"/>
    </reaction>
</comment>
<dbReference type="KEGG" id="ccas:EIB73_11215"/>
<evidence type="ECO:0000313" key="8">
    <source>
        <dbReference type="Proteomes" id="UP000270185"/>
    </source>
</evidence>
<dbReference type="RefSeq" id="WP_125025360.1">
    <property type="nucleotide sequence ID" value="NZ_CP034159.1"/>
</dbReference>
<comment type="similarity">
    <text evidence="1">Belongs to the carbon-nitrogen hydrolase superfamily. NIT1/NIT2 family.</text>
</comment>
<dbReference type="OrthoDB" id="9811121at2"/>
<name>A0A3G8XK26_9FLAO</name>
<dbReference type="PROSITE" id="PS50263">
    <property type="entry name" value="CN_HYDROLASE"/>
    <property type="match status" value="1"/>
</dbReference>
<reference evidence="8" key="1">
    <citation type="submission" date="2018-11" db="EMBL/GenBank/DDBJ databases">
        <title>Proposal to divide the Flavobacteriaceae and reorganize its genera based on Amino Acid Identity values calculated from whole genome sequences.</title>
        <authorList>
            <person name="Nicholson A.C."/>
            <person name="Gulvik C.A."/>
            <person name="Whitney A.M."/>
            <person name="Humrighouse B.W."/>
            <person name="Bell M."/>
            <person name="Holmes B."/>
            <person name="Steigerwalt A.G."/>
            <person name="Villarma A."/>
            <person name="Sheth M."/>
            <person name="Batra D."/>
            <person name="Pryor J."/>
            <person name="Bernardet J.-F."/>
            <person name="Hugo C."/>
            <person name="Kampfer P."/>
            <person name="Newman J.D."/>
            <person name="McQuiston J.R."/>
        </authorList>
    </citation>
    <scope>NUCLEOTIDE SEQUENCE [LARGE SCALE GENOMIC DNA]</scope>
    <source>
        <strain evidence="8">G0081</strain>
    </source>
</reference>
<dbReference type="AlphaFoldDB" id="A0A3G8XK26"/>
<dbReference type="InterPro" id="IPR003010">
    <property type="entry name" value="C-N_Hydrolase"/>
</dbReference>
<keyword evidence="2 7" id="KW-0378">Hydrolase</keyword>